<dbReference type="AlphaFoldDB" id="A0A1Q9AVS6"/>
<keyword evidence="3" id="KW-1185">Reference proteome</keyword>
<sequence>MMLFNIFVALYAVIAVVFLDNTLREGQTIGAGRWDMMRLIGIAACSIWPLLVAYAIIVALRGRLPQSGRWML</sequence>
<keyword evidence="1" id="KW-0812">Transmembrane</keyword>
<dbReference type="OrthoDB" id="8388660at2"/>
<protein>
    <submittedName>
        <fullName evidence="2">Uncharacterized protein</fullName>
    </submittedName>
</protein>
<evidence type="ECO:0000256" key="1">
    <source>
        <dbReference type="SAM" id="Phobius"/>
    </source>
</evidence>
<dbReference type="Proteomes" id="UP000186364">
    <property type="component" value="Unassembled WGS sequence"/>
</dbReference>
<evidence type="ECO:0000313" key="2">
    <source>
        <dbReference type="EMBL" id="OLP59570.1"/>
    </source>
</evidence>
<organism evidence="2 3">
    <name type="scientific">Xaviernesmea oryzae</name>
    <dbReference type="NCBI Taxonomy" id="464029"/>
    <lineage>
        <taxon>Bacteria</taxon>
        <taxon>Pseudomonadati</taxon>
        <taxon>Pseudomonadota</taxon>
        <taxon>Alphaproteobacteria</taxon>
        <taxon>Hyphomicrobiales</taxon>
        <taxon>Rhizobiaceae</taxon>
        <taxon>Rhizobium/Agrobacterium group</taxon>
        <taxon>Xaviernesmea</taxon>
    </lineage>
</organism>
<dbReference type="RefSeq" id="WP_075628126.1">
    <property type="nucleotide sequence ID" value="NZ_FOAM01000020.1"/>
</dbReference>
<keyword evidence="1" id="KW-1133">Transmembrane helix</keyword>
<name>A0A1Q9AVS6_9HYPH</name>
<reference evidence="2 3" key="1">
    <citation type="submission" date="2016-09" db="EMBL/GenBank/DDBJ databases">
        <title>Rhizobium sp. nov., a novel species isolated from the rice rhizosphere.</title>
        <authorList>
            <person name="Zhao J."/>
            <person name="Zhang X."/>
        </authorList>
    </citation>
    <scope>NUCLEOTIDE SEQUENCE [LARGE SCALE GENOMIC DNA]</scope>
    <source>
        <strain evidence="2 3">1.7048</strain>
    </source>
</reference>
<keyword evidence="1" id="KW-0472">Membrane</keyword>
<dbReference type="EMBL" id="MKIP01000051">
    <property type="protein sequence ID" value="OLP59570.1"/>
    <property type="molecule type" value="Genomic_DNA"/>
</dbReference>
<evidence type="ECO:0000313" key="3">
    <source>
        <dbReference type="Proteomes" id="UP000186364"/>
    </source>
</evidence>
<gene>
    <name evidence="2" type="ORF">BJF93_20350</name>
</gene>
<proteinExistence type="predicted"/>
<feature type="transmembrane region" description="Helical" evidence="1">
    <location>
        <begin position="40"/>
        <end position="60"/>
    </location>
</feature>
<accession>A0A1Q9AVS6</accession>
<comment type="caution">
    <text evidence="2">The sequence shown here is derived from an EMBL/GenBank/DDBJ whole genome shotgun (WGS) entry which is preliminary data.</text>
</comment>